<organism evidence="2 3">
    <name type="scientific">Araneus ventricosus</name>
    <name type="common">Orbweaver spider</name>
    <name type="synonym">Epeira ventricosa</name>
    <dbReference type="NCBI Taxonomy" id="182803"/>
    <lineage>
        <taxon>Eukaryota</taxon>
        <taxon>Metazoa</taxon>
        <taxon>Ecdysozoa</taxon>
        <taxon>Arthropoda</taxon>
        <taxon>Chelicerata</taxon>
        <taxon>Arachnida</taxon>
        <taxon>Araneae</taxon>
        <taxon>Araneomorphae</taxon>
        <taxon>Entelegynae</taxon>
        <taxon>Araneoidea</taxon>
        <taxon>Araneidae</taxon>
        <taxon>Araneus</taxon>
    </lineage>
</organism>
<name>A0A4Y2UG19_ARAVE</name>
<accession>A0A4Y2UG19</accession>
<dbReference type="EMBL" id="BGPR01036705">
    <property type="protein sequence ID" value="GBO12024.1"/>
    <property type="molecule type" value="Genomic_DNA"/>
</dbReference>
<evidence type="ECO:0000313" key="3">
    <source>
        <dbReference type="Proteomes" id="UP000499080"/>
    </source>
</evidence>
<sequence length="88" mass="9678">MCPQNNSVMVHVRALKRDTSVINQSIHKTAVCKGLTITNATALRLLGGVGFEPAIHSSRAEILPSIQYYMPDEKNVLRNNRTITTQSG</sequence>
<dbReference type="AlphaFoldDB" id="A0A4Y2UG19"/>
<evidence type="ECO:0000313" key="2">
    <source>
        <dbReference type="EMBL" id="GBO12025.1"/>
    </source>
</evidence>
<protein>
    <submittedName>
        <fullName evidence="2">Uncharacterized protein</fullName>
    </submittedName>
</protein>
<dbReference type="EMBL" id="BGPR01036706">
    <property type="protein sequence ID" value="GBO12025.1"/>
    <property type="molecule type" value="Genomic_DNA"/>
</dbReference>
<keyword evidence="3" id="KW-1185">Reference proteome</keyword>
<dbReference type="Proteomes" id="UP000499080">
    <property type="component" value="Unassembled WGS sequence"/>
</dbReference>
<comment type="caution">
    <text evidence="2">The sequence shown here is derived from an EMBL/GenBank/DDBJ whole genome shotgun (WGS) entry which is preliminary data.</text>
</comment>
<proteinExistence type="predicted"/>
<gene>
    <name evidence="2" type="ORF">AVEN_122784_1</name>
    <name evidence="1" type="ORF">AVEN_247088_1</name>
</gene>
<reference evidence="2 3" key="1">
    <citation type="journal article" date="2019" name="Sci. Rep.">
        <title>Orb-weaving spider Araneus ventricosus genome elucidates the spidroin gene catalogue.</title>
        <authorList>
            <person name="Kono N."/>
            <person name="Nakamura H."/>
            <person name="Ohtoshi R."/>
            <person name="Moran D.A.P."/>
            <person name="Shinohara A."/>
            <person name="Yoshida Y."/>
            <person name="Fujiwara M."/>
            <person name="Mori M."/>
            <person name="Tomita M."/>
            <person name="Arakawa K."/>
        </authorList>
    </citation>
    <scope>NUCLEOTIDE SEQUENCE [LARGE SCALE GENOMIC DNA]</scope>
</reference>
<evidence type="ECO:0000313" key="1">
    <source>
        <dbReference type="EMBL" id="GBO12024.1"/>
    </source>
</evidence>